<dbReference type="InterPro" id="IPR003594">
    <property type="entry name" value="HATPase_dom"/>
</dbReference>
<dbReference type="EMBL" id="VNHS01000007">
    <property type="protein sequence ID" value="TYP73248.1"/>
    <property type="molecule type" value="Genomic_DNA"/>
</dbReference>
<dbReference type="Pfam" id="PF06580">
    <property type="entry name" value="His_kinase"/>
    <property type="match status" value="1"/>
</dbReference>
<evidence type="ECO:0000256" key="7">
    <source>
        <dbReference type="SAM" id="Phobius"/>
    </source>
</evidence>
<dbReference type="RefSeq" id="WP_187434312.1">
    <property type="nucleotide sequence ID" value="NZ_VNHS01000007.1"/>
</dbReference>
<evidence type="ECO:0000313" key="10">
    <source>
        <dbReference type="Proteomes" id="UP000323257"/>
    </source>
</evidence>
<evidence type="ECO:0000256" key="5">
    <source>
        <dbReference type="ARBA" id="ARBA00022777"/>
    </source>
</evidence>
<dbReference type="PANTHER" id="PTHR34220:SF7">
    <property type="entry name" value="SENSOR HISTIDINE KINASE YPDA"/>
    <property type="match status" value="1"/>
</dbReference>
<evidence type="ECO:0000256" key="1">
    <source>
        <dbReference type="ARBA" id="ARBA00004651"/>
    </source>
</evidence>
<feature type="domain" description="HAMP" evidence="8">
    <location>
        <begin position="267"/>
        <end position="320"/>
    </location>
</feature>
<evidence type="ECO:0000259" key="8">
    <source>
        <dbReference type="PROSITE" id="PS50885"/>
    </source>
</evidence>
<dbReference type="InterPro" id="IPR003660">
    <property type="entry name" value="HAMP_dom"/>
</dbReference>
<evidence type="ECO:0000256" key="2">
    <source>
        <dbReference type="ARBA" id="ARBA00022475"/>
    </source>
</evidence>
<keyword evidence="2" id="KW-1003">Cell membrane</keyword>
<protein>
    <submittedName>
        <fullName evidence="9">Two-component system sensor histidine kinase YesM</fullName>
    </submittedName>
</protein>
<dbReference type="PANTHER" id="PTHR34220">
    <property type="entry name" value="SENSOR HISTIDINE KINASE YPDA"/>
    <property type="match status" value="1"/>
</dbReference>
<evidence type="ECO:0000256" key="3">
    <source>
        <dbReference type="ARBA" id="ARBA00022553"/>
    </source>
</evidence>
<dbReference type="Gene3D" id="3.30.565.10">
    <property type="entry name" value="Histidine kinase-like ATPase, C-terminal domain"/>
    <property type="match status" value="1"/>
</dbReference>
<keyword evidence="4" id="KW-0808">Transferase</keyword>
<gene>
    <name evidence="9" type="ORF">BCM02_107232</name>
</gene>
<evidence type="ECO:0000313" key="9">
    <source>
        <dbReference type="EMBL" id="TYP73248.1"/>
    </source>
</evidence>
<proteinExistence type="predicted"/>
<dbReference type="CDD" id="cd06225">
    <property type="entry name" value="HAMP"/>
    <property type="match status" value="1"/>
</dbReference>
<dbReference type="GO" id="GO:0005886">
    <property type="term" value="C:plasma membrane"/>
    <property type="evidence" value="ECO:0007669"/>
    <property type="project" value="UniProtKB-SubCell"/>
</dbReference>
<dbReference type="InterPro" id="IPR010559">
    <property type="entry name" value="Sig_transdc_His_kin_internal"/>
</dbReference>
<evidence type="ECO:0000256" key="6">
    <source>
        <dbReference type="ARBA" id="ARBA00023136"/>
    </source>
</evidence>
<dbReference type="InterPro" id="IPR050640">
    <property type="entry name" value="Bact_2-comp_sensor_kinase"/>
</dbReference>
<dbReference type="PROSITE" id="PS50885">
    <property type="entry name" value="HAMP"/>
    <property type="match status" value="1"/>
</dbReference>
<comment type="caution">
    <text evidence="9">The sequence shown here is derived from an EMBL/GenBank/DDBJ whole genome shotgun (WGS) entry which is preliminary data.</text>
</comment>
<reference evidence="9 10" key="1">
    <citation type="submission" date="2019-07" db="EMBL/GenBank/DDBJ databases">
        <title>Genomic Encyclopedia of Type Strains, Phase III (KMG-III): the genomes of soil and plant-associated and newly described type strains.</title>
        <authorList>
            <person name="Whitman W."/>
        </authorList>
    </citation>
    <scope>NUCLEOTIDE SEQUENCE [LARGE SCALE GENOMIC DNA]</scope>
    <source>
        <strain evidence="9 10">BL24</strain>
    </source>
</reference>
<keyword evidence="3" id="KW-0597">Phosphoprotein</keyword>
<organism evidence="9 10">
    <name type="scientific">Paenibacillus methanolicus</name>
    <dbReference type="NCBI Taxonomy" id="582686"/>
    <lineage>
        <taxon>Bacteria</taxon>
        <taxon>Bacillati</taxon>
        <taxon>Bacillota</taxon>
        <taxon>Bacilli</taxon>
        <taxon>Bacillales</taxon>
        <taxon>Paenibacillaceae</taxon>
        <taxon>Paenibacillus</taxon>
    </lineage>
</organism>
<keyword evidence="6 7" id="KW-0472">Membrane</keyword>
<sequence>MLQLAKQNHATIVKTMFAVNDKTITFLDNHLFDLSGPNAFWTNIETLSQIKQADSILERWSSDGTAYTLYMMNKVGKRTLIDLSHKDRGFKYLDGDAAEFPDWAKQAIEKRGAGEFRRAQNGGANVSYVRSILNAQNYNDVIGFLIVSNLEVRLMRDLVSVELPANSGIYLFNDLGELLLQRGAIDIPLSSIAESAMKGASGTFIAKQDGERWLYASSYERGFGTRLVYRVPFDAITGSQTSFQWFIMVVSVLYLAFVLLFLLYLLRIIVRPLHRLVAITKIYEPGVKLNIEDDLLRPDEFGILYGAFLRMTRRLDHSFEENYLMKIQQKENELATLHAQITPHLLYNTLDSIYWYALDQGNSNVGDMVKDLSKLLRIGLSKGKTMISIGEEAEHIQAYSRLQMKRYPDQFEVFWAIEEEVLAFTTPKVILQPLVENAIFHAVSGMDGEGAIWIRIRRVERTIEMSVEDNGFLPVDLERLERIVRGELDDKGYGIRNVNQRIQLHYGEEYGLRYCRRDGGGIRAVIRLPLQAHTASSTSSGA</sequence>
<keyword evidence="10" id="KW-1185">Reference proteome</keyword>
<dbReference type="GO" id="GO:0000155">
    <property type="term" value="F:phosphorelay sensor kinase activity"/>
    <property type="evidence" value="ECO:0007669"/>
    <property type="project" value="InterPro"/>
</dbReference>
<dbReference type="Proteomes" id="UP000323257">
    <property type="component" value="Unassembled WGS sequence"/>
</dbReference>
<comment type="subcellular location">
    <subcellularLocation>
        <location evidence="1">Cell membrane</location>
        <topology evidence="1">Multi-pass membrane protein</topology>
    </subcellularLocation>
</comment>
<accession>A0A5S5C3Q1</accession>
<evidence type="ECO:0000256" key="4">
    <source>
        <dbReference type="ARBA" id="ARBA00022679"/>
    </source>
</evidence>
<dbReference type="InterPro" id="IPR036890">
    <property type="entry name" value="HATPase_C_sf"/>
</dbReference>
<keyword evidence="5 9" id="KW-0418">Kinase</keyword>
<dbReference type="Gene3D" id="6.10.340.10">
    <property type="match status" value="1"/>
</dbReference>
<dbReference type="AlphaFoldDB" id="A0A5S5C3Q1"/>
<feature type="transmembrane region" description="Helical" evidence="7">
    <location>
        <begin position="245"/>
        <end position="266"/>
    </location>
</feature>
<keyword evidence="7" id="KW-1133">Transmembrane helix</keyword>
<dbReference type="SUPFAM" id="SSF55874">
    <property type="entry name" value="ATPase domain of HSP90 chaperone/DNA topoisomerase II/histidine kinase"/>
    <property type="match status" value="1"/>
</dbReference>
<keyword evidence="7" id="KW-0812">Transmembrane</keyword>
<name>A0A5S5C3Q1_9BACL</name>
<dbReference type="Pfam" id="PF02518">
    <property type="entry name" value="HATPase_c"/>
    <property type="match status" value="1"/>
</dbReference>